<keyword evidence="5" id="KW-1185">Reference proteome</keyword>
<accession>A0ABW0ESX6</accession>
<feature type="region of interest" description="Disordered" evidence="1">
    <location>
        <begin position="61"/>
        <end position="81"/>
    </location>
</feature>
<comment type="caution">
    <text evidence="4">The sequence shown here is derived from an EMBL/GenBank/DDBJ whole genome shotgun (WGS) entry which is preliminary data.</text>
</comment>
<dbReference type="RefSeq" id="WP_378250334.1">
    <property type="nucleotide sequence ID" value="NZ_JBHSKF010000017.1"/>
</dbReference>
<feature type="transmembrane region" description="Helical" evidence="2">
    <location>
        <begin position="112"/>
        <end position="145"/>
    </location>
</feature>
<evidence type="ECO:0000259" key="3">
    <source>
        <dbReference type="Pfam" id="PF08044"/>
    </source>
</evidence>
<evidence type="ECO:0000313" key="5">
    <source>
        <dbReference type="Proteomes" id="UP001596157"/>
    </source>
</evidence>
<gene>
    <name evidence="4" type="ORF">ACFPM7_25605</name>
</gene>
<reference evidence="5" key="1">
    <citation type="journal article" date="2019" name="Int. J. Syst. Evol. Microbiol.">
        <title>The Global Catalogue of Microorganisms (GCM) 10K type strain sequencing project: providing services to taxonomists for standard genome sequencing and annotation.</title>
        <authorList>
            <consortium name="The Broad Institute Genomics Platform"/>
            <consortium name="The Broad Institute Genome Sequencing Center for Infectious Disease"/>
            <person name="Wu L."/>
            <person name="Ma J."/>
        </authorList>
    </citation>
    <scope>NUCLEOTIDE SEQUENCE [LARGE SCALE GENOMIC DNA]</scope>
    <source>
        <strain evidence="5">CCUG 59778</strain>
    </source>
</reference>
<protein>
    <submittedName>
        <fullName evidence="4">DUF1707 domain-containing protein</fullName>
    </submittedName>
</protein>
<keyword evidence="2" id="KW-0812">Transmembrane</keyword>
<keyword evidence="2" id="KW-0472">Membrane</keyword>
<feature type="domain" description="DUF1707" evidence="3">
    <location>
        <begin position="9"/>
        <end position="61"/>
    </location>
</feature>
<evidence type="ECO:0000256" key="1">
    <source>
        <dbReference type="SAM" id="MobiDB-lite"/>
    </source>
</evidence>
<organism evidence="4 5">
    <name type="scientific">Actinokineospora guangxiensis</name>
    <dbReference type="NCBI Taxonomy" id="1490288"/>
    <lineage>
        <taxon>Bacteria</taxon>
        <taxon>Bacillati</taxon>
        <taxon>Actinomycetota</taxon>
        <taxon>Actinomycetes</taxon>
        <taxon>Pseudonocardiales</taxon>
        <taxon>Pseudonocardiaceae</taxon>
        <taxon>Actinokineospora</taxon>
    </lineage>
</organism>
<dbReference type="EMBL" id="JBHSKF010000017">
    <property type="protein sequence ID" value="MFC5290442.1"/>
    <property type="molecule type" value="Genomic_DNA"/>
</dbReference>
<name>A0ABW0ESX6_9PSEU</name>
<dbReference type="Proteomes" id="UP001596157">
    <property type="component" value="Unassembled WGS sequence"/>
</dbReference>
<evidence type="ECO:0000313" key="4">
    <source>
        <dbReference type="EMBL" id="MFC5290442.1"/>
    </source>
</evidence>
<evidence type="ECO:0000256" key="2">
    <source>
        <dbReference type="SAM" id="Phobius"/>
    </source>
</evidence>
<dbReference type="Pfam" id="PF08044">
    <property type="entry name" value="DUF1707"/>
    <property type="match status" value="1"/>
</dbReference>
<dbReference type="InterPro" id="IPR012551">
    <property type="entry name" value="DUF1707_SHOCT-like"/>
</dbReference>
<feature type="compositionally biased region" description="Pro residues" evidence="1">
    <location>
        <begin position="70"/>
        <end position="81"/>
    </location>
</feature>
<sequence length="151" mass="16737">MSEPAWEHVRIGDTERETALRALGEHMGAGRLTVDEYGERSARVATAKTRGDLADLFADLPEPRPRFGPITPPPAYPPPAYPAPAYPPPHYGHHHPVPVHPSRPPARRWDPATIAVAVLAFGVLLVGFRWGVPFVLLPILLVVLISRRRRF</sequence>
<proteinExistence type="predicted"/>
<keyword evidence="2" id="KW-1133">Transmembrane helix</keyword>